<dbReference type="PROSITE" id="PS51471">
    <property type="entry name" value="FE2OG_OXY"/>
    <property type="match status" value="1"/>
</dbReference>
<dbReference type="AlphaFoldDB" id="A0ABD1V538"/>
<feature type="region of interest" description="Disordered" evidence="2">
    <location>
        <begin position="446"/>
        <end position="505"/>
    </location>
</feature>
<feature type="region of interest" description="Disordered" evidence="2">
    <location>
        <begin position="109"/>
        <end position="134"/>
    </location>
</feature>
<dbReference type="InterPro" id="IPR027450">
    <property type="entry name" value="AlkB-like"/>
</dbReference>
<comment type="similarity">
    <text evidence="1">Belongs to the alkB family.</text>
</comment>
<evidence type="ECO:0000259" key="3">
    <source>
        <dbReference type="PROSITE" id="PS51471"/>
    </source>
</evidence>
<organism evidence="4 5">
    <name type="scientific">Abeliophyllum distichum</name>
    <dbReference type="NCBI Taxonomy" id="126358"/>
    <lineage>
        <taxon>Eukaryota</taxon>
        <taxon>Viridiplantae</taxon>
        <taxon>Streptophyta</taxon>
        <taxon>Embryophyta</taxon>
        <taxon>Tracheophyta</taxon>
        <taxon>Spermatophyta</taxon>
        <taxon>Magnoliopsida</taxon>
        <taxon>eudicotyledons</taxon>
        <taxon>Gunneridae</taxon>
        <taxon>Pentapetalae</taxon>
        <taxon>asterids</taxon>
        <taxon>lamiids</taxon>
        <taxon>Lamiales</taxon>
        <taxon>Oleaceae</taxon>
        <taxon>Forsythieae</taxon>
        <taxon>Abeliophyllum</taxon>
    </lineage>
</organism>
<evidence type="ECO:0000313" key="4">
    <source>
        <dbReference type="EMBL" id="KAL2532442.1"/>
    </source>
</evidence>
<comment type="caution">
    <text evidence="4">The sequence shown here is derived from an EMBL/GenBank/DDBJ whole genome shotgun (WGS) entry which is preliminary data.</text>
</comment>
<dbReference type="Gene3D" id="2.60.120.590">
    <property type="entry name" value="Alpha-ketoglutarate-dependent dioxygenase AlkB-like"/>
    <property type="match status" value="1"/>
</dbReference>
<dbReference type="InterPro" id="IPR005123">
    <property type="entry name" value="Oxoglu/Fe-dep_dioxygenase_dom"/>
</dbReference>
<feature type="compositionally biased region" description="Polar residues" evidence="2">
    <location>
        <begin position="446"/>
        <end position="461"/>
    </location>
</feature>
<reference evidence="5" key="1">
    <citation type="submission" date="2024-07" db="EMBL/GenBank/DDBJ databases">
        <title>Two chromosome-level genome assemblies of Korean endemic species Abeliophyllum distichum and Forsythia ovata (Oleaceae).</title>
        <authorList>
            <person name="Jang H."/>
        </authorList>
    </citation>
    <scope>NUCLEOTIDE SEQUENCE [LARGE SCALE GENOMIC DNA]</scope>
</reference>
<feature type="domain" description="Fe2OG dioxygenase" evidence="3">
    <location>
        <begin position="323"/>
        <end position="420"/>
    </location>
</feature>
<dbReference type="InterPro" id="IPR044842">
    <property type="entry name" value="ALKBH9B/ALKBH10B-like"/>
</dbReference>
<evidence type="ECO:0000256" key="1">
    <source>
        <dbReference type="ARBA" id="ARBA00007879"/>
    </source>
</evidence>
<evidence type="ECO:0000256" key="2">
    <source>
        <dbReference type="SAM" id="MobiDB-lite"/>
    </source>
</evidence>
<dbReference type="PANTHER" id="PTHR31447:SF5">
    <property type="entry name" value="FE2OG DIOXYGENASE DOMAIN-CONTAINING PROTEIN"/>
    <property type="match status" value="1"/>
</dbReference>
<dbReference type="PANTHER" id="PTHR31447">
    <property type="entry name" value="HYDROXYPROLINE-RICH GLYCOPROTEIN FAMILY PROTEIN-RELATED"/>
    <property type="match status" value="1"/>
</dbReference>
<feature type="compositionally biased region" description="Polar residues" evidence="2">
    <location>
        <begin position="125"/>
        <end position="134"/>
    </location>
</feature>
<dbReference type="EMBL" id="JBFOLK010000002">
    <property type="protein sequence ID" value="KAL2532442.1"/>
    <property type="molecule type" value="Genomic_DNA"/>
</dbReference>
<evidence type="ECO:0000313" key="5">
    <source>
        <dbReference type="Proteomes" id="UP001604336"/>
    </source>
</evidence>
<accession>A0ABD1V538</accession>
<proteinExistence type="inferred from homology"/>
<feature type="compositionally biased region" description="Polar residues" evidence="2">
    <location>
        <begin position="479"/>
        <end position="494"/>
    </location>
</feature>
<gene>
    <name evidence="4" type="ORF">Adt_05793</name>
</gene>
<name>A0ABD1V538_9LAMI</name>
<dbReference type="Proteomes" id="UP001604336">
    <property type="component" value="Unassembled WGS sequence"/>
</dbReference>
<feature type="compositionally biased region" description="Basic and acidic residues" evidence="2">
    <location>
        <begin position="463"/>
        <end position="474"/>
    </location>
</feature>
<dbReference type="SUPFAM" id="SSF51197">
    <property type="entry name" value="Clavaminate synthase-like"/>
    <property type="match status" value="1"/>
</dbReference>
<sequence length="505" mass="56211">MGSNQNSSEKDPFLQDYSADELRIAFEFLSNWQPFLSRGLCKNCTETLSDRVRSLNPETEGEVEPGKREGKFAVSAIMDLSRSKEDCDCSVGSGKDSVDHNDNADTYSLGSWKDEADGLSEPTADASSNGETSNLLAPLASSKVKMSWADMAQEDELDAGEENGSSTFVNVHEETTLEEAKPKAGLSREQREYIRFCNVRRKKNFICFERVNGKFVNIVDGLELHTGVFSAAEQHRIVKYVEKLQEMGSNGKLKERTYSAPQKWMRGKGRITLQFGCCYNYAIDKRGNPPGILKNEMVDPLPHLFKVMIKRLVTWHVLPPSCVPDSCIVNIYEEGDCIPPHIDNHDFVRPFCTVSFLSECEILFGSNLKIVGPGDFAGSFAIPLPVGSVLVLSGNGADVSKHCVPAVPTRRISITFRKMDESKQPIGFVPEAELQGLQPLPYAVDTSKNYNRSKQSQSSKNEAVGREEKTDRGRGLTGRYSNARYSGRSRQGPVNRQMGWVNFEK</sequence>
<dbReference type="Pfam" id="PF13532">
    <property type="entry name" value="2OG-FeII_Oxy_2"/>
    <property type="match status" value="1"/>
</dbReference>
<keyword evidence="5" id="KW-1185">Reference proteome</keyword>
<dbReference type="InterPro" id="IPR037151">
    <property type="entry name" value="AlkB-like_sf"/>
</dbReference>
<protein>
    <submittedName>
        <fullName evidence="4">2-oxoglutarate (2OG) and Fe(II)-dependent oxygenase superfamily protein</fullName>
    </submittedName>
</protein>